<dbReference type="SUPFAM" id="SSF141371">
    <property type="entry name" value="PilZ domain-like"/>
    <property type="match status" value="1"/>
</dbReference>
<dbReference type="Gene3D" id="2.40.10.220">
    <property type="entry name" value="predicted glycosyltransferase like domains"/>
    <property type="match status" value="1"/>
</dbReference>
<dbReference type="OrthoDB" id="8020922at2"/>
<proteinExistence type="predicted"/>
<gene>
    <name evidence="2" type="ORF">BB934_01120</name>
</gene>
<dbReference type="InterPro" id="IPR009875">
    <property type="entry name" value="PilZ_domain"/>
</dbReference>
<dbReference type="KEGG" id="moc:BB934_01120"/>
<accession>A0A1B2EAJ2</accession>
<reference evidence="2" key="1">
    <citation type="submission" date="2016-07" db="EMBL/GenBank/DDBJ databases">
        <title>Microvirga ossetica sp. nov. a new species of rhizobia isolated from root nodules of the legume species Vicia alpestris Steven originated from North Ossetia region in the Caucasus.</title>
        <authorList>
            <person name="Safronova V.I."/>
            <person name="Kuznetsova I.G."/>
            <person name="Sazanova A.L."/>
            <person name="Belimov A."/>
            <person name="Andronov E."/>
            <person name="Osledkin Y.S."/>
            <person name="Onishchuk O.P."/>
            <person name="Kurchak O.N."/>
            <person name="Shaposhnikov A.I."/>
            <person name="Willems A."/>
            <person name="Tikhonovich I.A."/>
        </authorList>
    </citation>
    <scope>NUCLEOTIDE SEQUENCE [LARGE SCALE GENOMIC DNA]</scope>
    <source>
        <strain evidence="2">V5/3M</strain>
    </source>
</reference>
<evidence type="ECO:0000259" key="1">
    <source>
        <dbReference type="Pfam" id="PF07238"/>
    </source>
</evidence>
<evidence type="ECO:0000313" key="2">
    <source>
        <dbReference type="EMBL" id="ANY76988.1"/>
    </source>
</evidence>
<feature type="domain" description="PilZ" evidence="1">
    <location>
        <begin position="7"/>
        <end position="85"/>
    </location>
</feature>
<sequence>MSPWTPERRSRPRHSTYLEGRIDDKDARAPLACTVWDLSETGVRLIIPAPAEVPLEFELQIPAEDARARVRLVWNTGTHYGARFVD</sequence>
<dbReference type="EMBL" id="CP016616">
    <property type="protein sequence ID" value="ANY76988.1"/>
    <property type="molecule type" value="Genomic_DNA"/>
</dbReference>
<dbReference type="Pfam" id="PF07238">
    <property type="entry name" value="PilZ"/>
    <property type="match status" value="1"/>
</dbReference>
<dbReference type="RefSeq" id="WP_099507992.1">
    <property type="nucleotide sequence ID" value="NZ_CP016616.1"/>
</dbReference>
<organism evidence="2">
    <name type="scientific">Microvirga ossetica</name>
    <dbReference type="NCBI Taxonomy" id="1882682"/>
    <lineage>
        <taxon>Bacteria</taxon>
        <taxon>Pseudomonadati</taxon>
        <taxon>Pseudomonadota</taxon>
        <taxon>Alphaproteobacteria</taxon>
        <taxon>Hyphomicrobiales</taxon>
        <taxon>Methylobacteriaceae</taxon>
        <taxon>Microvirga</taxon>
    </lineage>
</organism>
<name>A0A1B2EAJ2_9HYPH</name>
<dbReference type="GO" id="GO:0035438">
    <property type="term" value="F:cyclic-di-GMP binding"/>
    <property type="evidence" value="ECO:0007669"/>
    <property type="project" value="InterPro"/>
</dbReference>
<protein>
    <recommendedName>
        <fullName evidence="1">PilZ domain-containing protein</fullName>
    </recommendedName>
</protein>
<dbReference type="AlphaFoldDB" id="A0A1B2EAJ2"/>